<dbReference type="RefSeq" id="WP_163348110.1">
    <property type="nucleotide sequence ID" value="NZ_CP048409.1"/>
</dbReference>
<feature type="signal peptide" evidence="1">
    <location>
        <begin position="1"/>
        <end position="24"/>
    </location>
</feature>
<accession>A0A6C0RGF8</accession>
<evidence type="ECO:0000313" key="3">
    <source>
        <dbReference type="Proteomes" id="UP000474630"/>
    </source>
</evidence>
<proteinExistence type="predicted"/>
<reference evidence="2 3" key="1">
    <citation type="submission" date="2020-02" db="EMBL/GenBank/DDBJ databases">
        <title>Genome sequencing for Draconibacterium sp. strain M1.</title>
        <authorList>
            <person name="Park S.-J."/>
        </authorList>
    </citation>
    <scope>NUCLEOTIDE SEQUENCE [LARGE SCALE GENOMIC DNA]</scope>
    <source>
        <strain evidence="2 3">M1</strain>
    </source>
</reference>
<keyword evidence="3" id="KW-1185">Reference proteome</keyword>
<protein>
    <submittedName>
        <fullName evidence="2">Uncharacterized protein</fullName>
    </submittedName>
</protein>
<name>A0A6C0RGF8_9BACT</name>
<keyword evidence="1" id="KW-0732">Signal</keyword>
<organism evidence="2 3">
    <name type="scientific">Draconibacterium halophilum</name>
    <dbReference type="NCBI Taxonomy" id="2706887"/>
    <lineage>
        <taxon>Bacteria</taxon>
        <taxon>Pseudomonadati</taxon>
        <taxon>Bacteroidota</taxon>
        <taxon>Bacteroidia</taxon>
        <taxon>Marinilabiliales</taxon>
        <taxon>Prolixibacteraceae</taxon>
        <taxon>Draconibacterium</taxon>
    </lineage>
</organism>
<gene>
    <name evidence="2" type="ORF">G0Q07_16115</name>
</gene>
<sequence>MKKKINTIVMVVMALVFIAIESNAQDQNSEQFFLGKWKIMSYGLPQGDAELLVTFEKKDGKLGGKISTGEENAEAMAFTKVELEENSITAYYTTQGYDVYFILEKEDGNKVKGTMMDMFDMEGEKVKE</sequence>
<dbReference type="KEGG" id="drc:G0Q07_16115"/>
<dbReference type="Proteomes" id="UP000474630">
    <property type="component" value="Chromosome"/>
</dbReference>
<feature type="chain" id="PRO_5025538859" evidence="1">
    <location>
        <begin position="25"/>
        <end position="128"/>
    </location>
</feature>
<evidence type="ECO:0000313" key="2">
    <source>
        <dbReference type="EMBL" id="QIA09147.1"/>
    </source>
</evidence>
<dbReference type="AlphaFoldDB" id="A0A6C0RGF8"/>
<dbReference type="EMBL" id="CP048409">
    <property type="protein sequence ID" value="QIA09147.1"/>
    <property type="molecule type" value="Genomic_DNA"/>
</dbReference>
<evidence type="ECO:0000256" key="1">
    <source>
        <dbReference type="SAM" id="SignalP"/>
    </source>
</evidence>